<evidence type="ECO:0000313" key="27">
    <source>
        <dbReference type="EMBL" id="CAB5022776.1"/>
    </source>
</evidence>
<evidence type="ECO:0000256" key="19">
    <source>
        <dbReference type="ARBA" id="ARBA00044919"/>
    </source>
</evidence>
<dbReference type="SUPFAM" id="SSF103473">
    <property type="entry name" value="MFS general substrate transporter"/>
    <property type="match status" value="1"/>
</dbReference>
<gene>
    <name evidence="27" type="ORF">UFOPK3992_01811</name>
</gene>
<comment type="catalytic activity">
    <reaction evidence="9">
        <text>L-histidyl-glycine(out) = L-histidyl-glycine(in)</text>
        <dbReference type="Rhea" id="RHEA:79395"/>
        <dbReference type="ChEBI" id="CHEBI:229957"/>
    </reaction>
</comment>
<dbReference type="EMBL" id="CAFBOZ010000314">
    <property type="protein sequence ID" value="CAB5022776.1"/>
    <property type="molecule type" value="Genomic_DNA"/>
</dbReference>
<dbReference type="GO" id="GO:0005765">
    <property type="term" value="C:lysosomal membrane"/>
    <property type="evidence" value="ECO:0007669"/>
    <property type="project" value="UniProtKB-SubCell"/>
</dbReference>
<sequence>MRETVQVQHISRRAWLIWAAAVAAYLVAVLQRTSLGVSGLEAAQRLEVSAAVLSTIAVVQLLVYVGMQIPVGVLVDRVGPRALIAIGAALMAVGQVSMALAHSLPLALLARLLVGAGDAMTWLSAIRLVAAWFPPRRVPLFTQLTAMTGQLGQILSAIPLLVLLHGPGWTPAFLSVASLSLMMAALSLFVLRDSPAGPAPRGSGRSWAEVRHSMGQTWRNPGTRLAFWTHAITPFSPLMFLLLWGYPFLVSAQGLSRATASALFSLMAIVGIATSPVLGIVVSRHPLRRSWLVLGVVAATIAVWTVVLVLPGPAPLWLLVALVVVLAIAGPTSVIAFDYARTFNPPSNFGTASGMANVGGFGASLITIFAVGLLLNLTGAGQSYSLAGFRVALCSQYVVWAIGIAAFVRASRRVRAQMAAEGAAAPATRDALRPR</sequence>
<feature type="transmembrane region" description="Helical" evidence="25">
    <location>
        <begin position="82"/>
        <end position="102"/>
    </location>
</feature>
<feature type="transmembrane region" description="Helical" evidence="25">
    <location>
        <begin position="258"/>
        <end position="282"/>
    </location>
</feature>
<dbReference type="InterPro" id="IPR036259">
    <property type="entry name" value="MFS_trans_sf"/>
</dbReference>
<organism evidence="27">
    <name type="scientific">freshwater metagenome</name>
    <dbReference type="NCBI Taxonomy" id="449393"/>
    <lineage>
        <taxon>unclassified sequences</taxon>
        <taxon>metagenomes</taxon>
        <taxon>ecological metagenomes</taxon>
    </lineage>
</organism>
<feature type="transmembrane region" description="Helical" evidence="25">
    <location>
        <begin position="50"/>
        <end position="75"/>
    </location>
</feature>
<dbReference type="AlphaFoldDB" id="A0A6J7R1C9"/>
<evidence type="ECO:0000256" key="5">
    <source>
        <dbReference type="ARBA" id="ARBA00022989"/>
    </source>
</evidence>
<comment type="function">
    <text evidence="23">Lysosomal dipeptide uniporter that selectively exports lysine, arginine or histidine-containing dipeptides with a net positive charge from the lysosome lumen into the cytosol. Could play a role in a specific type of protein O-glycosylation indirectly regulating macrophages migration and tissue invasion. Also essential for liver homeostasis.</text>
</comment>
<comment type="catalytic activity">
    <reaction evidence="15">
        <text>L-arginyl-L-alpha-amino acid(out) = L-arginyl-L-alpha-amino acid(in)</text>
        <dbReference type="Rhea" id="RHEA:79371"/>
        <dbReference type="ChEBI" id="CHEBI:84315"/>
    </reaction>
</comment>
<evidence type="ECO:0000256" key="16">
    <source>
        <dbReference type="ARBA" id="ARBA00044900"/>
    </source>
</evidence>
<evidence type="ECO:0000256" key="15">
    <source>
        <dbReference type="ARBA" id="ARBA00044899"/>
    </source>
</evidence>
<dbReference type="CDD" id="cd06174">
    <property type="entry name" value="MFS"/>
    <property type="match status" value="1"/>
</dbReference>
<dbReference type="PANTHER" id="PTHR23512">
    <property type="entry name" value="MAJOR FACILITATOR SUPERFAMILY DOMAIN-CONTAINING PROTEIN 1"/>
    <property type="match status" value="1"/>
</dbReference>
<evidence type="ECO:0000256" key="10">
    <source>
        <dbReference type="ARBA" id="ARBA00044881"/>
    </source>
</evidence>
<keyword evidence="5 25" id="KW-1133">Transmembrane helix</keyword>
<feature type="domain" description="Major facilitator superfamily (MFS) profile" evidence="26">
    <location>
        <begin position="17"/>
        <end position="413"/>
    </location>
</feature>
<evidence type="ECO:0000256" key="7">
    <source>
        <dbReference type="ARBA" id="ARBA00023228"/>
    </source>
</evidence>
<accession>A0A6J7R1C9</accession>
<comment type="catalytic activity">
    <reaction evidence="16">
        <text>L-lysyl-L-lysine(out) = L-lysyl-L-lysine(in)</text>
        <dbReference type="Rhea" id="RHEA:79403"/>
        <dbReference type="ChEBI" id="CHEBI:229956"/>
    </reaction>
</comment>
<feature type="transmembrane region" description="Helical" evidence="25">
    <location>
        <begin position="225"/>
        <end position="246"/>
    </location>
</feature>
<comment type="catalytic activity">
    <reaction evidence="14">
        <text>L-aspartyl-L-lysine(out) = L-aspartyl-L-lysine(in)</text>
        <dbReference type="Rhea" id="RHEA:79411"/>
        <dbReference type="ChEBI" id="CHEBI:229953"/>
    </reaction>
</comment>
<evidence type="ECO:0000256" key="13">
    <source>
        <dbReference type="ARBA" id="ARBA00044893"/>
    </source>
</evidence>
<feature type="transmembrane region" description="Helical" evidence="25">
    <location>
        <begin position="172"/>
        <end position="191"/>
    </location>
</feature>
<feature type="transmembrane region" description="Helical" evidence="25">
    <location>
        <begin position="349"/>
        <end position="375"/>
    </location>
</feature>
<comment type="catalytic activity">
    <reaction evidence="18">
        <text>L-histidyl-L-alpha-amino acid(out) = L-histidyl-L-alpha-amino acid(in)</text>
        <dbReference type="Rhea" id="RHEA:79379"/>
        <dbReference type="ChEBI" id="CHEBI:229964"/>
    </reaction>
</comment>
<evidence type="ECO:0000256" key="17">
    <source>
        <dbReference type="ARBA" id="ARBA00044903"/>
    </source>
</evidence>
<comment type="catalytic activity">
    <reaction evidence="13">
        <text>L-alpha-aminoacyl-L-lysine(out) = L-alpha-aminoacyl-L-lysine(in)</text>
        <dbReference type="Rhea" id="RHEA:79383"/>
        <dbReference type="ChEBI" id="CHEBI:229966"/>
    </reaction>
</comment>
<dbReference type="InterPro" id="IPR020846">
    <property type="entry name" value="MFS_dom"/>
</dbReference>
<reference evidence="27" key="1">
    <citation type="submission" date="2020-05" db="EMBL/GenBank/DDBJ databases">
        <authorList>
            <person name="Chiriac C."/>
            <person name="Salcher M."/>
            <person name="Ghai R."/>
            <person name="Kavagutti S V."/>
        </authorList>
    </citation>
    <scope>NUCLEOTIDE SEQUENCE</scope>
</reference>
<evidence type="ECO:0000256" key="20">
    <source>
        <dbReference type="ARBA" id="ARBA00044924"/>
    </source>
</evidence>
<keyword evidence="6 25" id="KW-0472">Membrane</keyword>
<keyword evidence="3" id="KW-0813">Transport</keyword>
<feature type="transmembrane region" description="Helical" evidence="25">
    <location>
        <begin position="291"/>
        <end position="310"/>
    </location>
</feature>
<comment type="catalytic activity">
    <reaction evidence="19">
        <text>L-alanyl-L-lysine(out) = L-alanyl-L-lysine(in)</text>
        <dbReference type="Rhea" id="RHEA:79415"/>
        <dbReference type="ChEBI" id="CHEBI:192470"/>
    </reaction>
</comment>
<evidence type="ECO:0000256" key="2">
    <source>
        <dbReference type="ARBA" id="ARBA00008335"/>
    </source>
</evidence>
<dbReference type="Pfam" id="PF07690">
    <property type="entry name" value="MFS_1"/>
    <property type="match status" value="1"/>
</dbReference>
<feature type="transmembrane region" description="Helical" evidence="25">
    <location>
        <begin position="12"/>
        <end position="30"/>
    </location>
</feature>
<keyword evidence="7" id="KW-0458">Lysosome</keyword>
<evidence type="ECO:0000256" key="9">
    <source>
        <dbReference type="ARBA" id="ARBA00044878"/>
    </source>
</evidence>
<comment type="subunit">
    <text evidence="24">Homodimer. Interacts with lysosomal protein GLMP (via lumenal domain); the interaction starts while both proteins are still in the endoplasmic reticulum and is required for stabilization of MFSD1 in lysosomes but has no direct effect on its targeting to lysosomes or transporter activity.</text>
</comment>
<feature type="transmembrane region" description="Helical" evidence="25">
    <location>
        <begin position="387"/>
        <end position="408"/>
    </location>
</feature>
<comment type="catalytic activity">
    <reaction evidence="12">
        <text>L-lysyl-L-alpha-amino acid(out) = L-lysyl-L-alpha-amino acid(in)</text>
        <dbReference type="Rhea" id="RHEA:79387"/>
        <dbReference type="ChEBI" id="CHEBI:229965"/>
    </reaction>
</comment>
<protein>
    <recommendedName>
        <fullName evidence="21">Lysosomal dipeptide transporter MFSD1</fullName>
    </recommendedName>
    <alternativeName>
        <fullName evidence="22">Major facilitator superfamily domain-containing protein 1</fullName>
    </alternativeName>
</protein>
<evidence type="ECO:0000256" key="6">
    <source>
        <dbReference type="ARBA" id="ARBA00023136"/>
    </source>
</evidence>
<dbReference type="PANTHER" id="PTHR23512:SF3">
    <property type="entry name" value="MAJOR FACILITATOR SUPERFAMILY DOMAIN-CONTAINING PROTEIN 1"/>
    <property type="match status" value="1"/>
</dbReference>
<dbReference type="Gene3D" id="1.20.1250.20">
    <property type="entry name" value="MFS general substrate transporter like domains"/>
    <property type="match status" value="2"/>
</dbReference>
<evidence type="ECO:0000256" key="21">
    <source>
        <dbReference type="ARBA" id="ARBA00044985"/>
    </source>
</evidence>
<evidence type="ECO:0000259" key="26">
    <source>
        <dbReference type="PROSITE" id="PS50850"/>
    </source>
</evidence>
<comment type="catalytic activity">
    <reaction evidence="10">
        <text>L-alpha-aminoacyl-L-arginine(out) = L-alpha-aminoacyl-L-arginine(in)</text>
        <dbReference type="Rhea" id="RHEA:79367"/>
        <dbReference type="ChEBI" id="CHEBI:229968"/>
    </reaction>
</comment>
<evidence type="ECO:0000256" key="4">
    <source>
        <dbReference type="ARBA" id="ARBA00022692"/>
    </source>
</evidence>
<comment type="similarity">
    <text evidence="2">Belongs to the major facilitator superfamily.</text>
</comment>
<name>A0A6J7R1C9_9ZZZZ</name>
<evidence type="ECO:0000256" key="23">
    <source>
        <dbReference type="ARBA" id="ARBA00045709"/>
    </source>
</evidence>
<evidence type="ECO:0000256" key="18">
    <source>
        <dbReference type="ARBA" id="ARBA00044912"/>
    </source>
</evidence>
<evidence type="ECO:0000256" key="12">
    <source>
        <dbReference type="ARBA" id="ARBA00044891"/>
    </source>
</evidence>
<evidence type="ECO:0000256" key="25">
    <source>
        <dbReference type="SAM" id="Phobius"/>
    </source>
</evidence>
<evidence type="ECO:0000256" key="3">
    <source>
        <dbReference type="ARBA" id="ARBA00022448"/>
    </source>
</evidence>
<dbReference type="PROSITE" id="PS50850">
    <property type="entry name" value="MFS"/>
    <property type="match status" value="1"/>
</dbReference>
<evidence type="ECO:0000256" key="24">
    <source>
        <dbReference type="ARBA" id="ARBA00046376"/>
    </source>
</evidence>
<comment type="catalytic activity">
    <reaction evidence="8">
        <text>L-lysyl-L-alanine(out) = L-lysyl-L-alanine(in)</text>
        <dbReference type="Rhea" id="RHEA:79399"/>
        <dbReference type="ChEBI" id="CHEBI:229954"/>
    </reaction>
</comment>
<dbReference type="GO" id="GO:0022857">
    <property type="term" value="F:transmembrane transporter activity"/>
    <property type="evidence" value="ECO:0007669"/>
    <property type="project" value="InterPro"/>
</dbReference>
<evidence type="ECO:0000256" key="11">
    <source>
        <dbReference type="ARBA" id="ARBA00044884"/>
    </source>
</evidence>
<evidence type="ECO:0000256" key="14">
    <source>
        <dbReference type="ARBA" id="ARBA00044898"/>
    </source>
</evidence>
<keyword evidence="4 25" id="KW-0812">Transmembrane</keyword>
<comment type="subcellular location">
    <subcellularLocation>
        <location evidence="1">Lysosome membrane</location>
        <topology evidence="1">Multi-pass membrane protein</topology>
    </subcellularLocation>
</comment>
<comment type="catalytic activity">
    <reaction evidence="11">
        <text>L-alpha-aminoacyl-L-histidine(out) = L-alpha-aminoacyl-L-histidine(in)</text>
        <dbReference type="Rhea" id="RHEA:79375"/>
        <dbReference type="ChEBI" id="CHEBI:229967"/>
    </reaction>
</comment>
<dbReference type="InterPro" id="IPR011701">
    <property type="entry name" value="MFS"/>
</dbReference>
<comment type="catalytic activity">
    <reaction evidence="20">
        <text>L-lysyl-glycine(out) = L-lysyl-glycine(in)</text>
        <dbReference type="Rhea" id="RHEA:79407"/>
        <dbReference type="ChEBI" id="CHEBI:191202"/>
    </reaction>
</comment>
<feature type="transmembrane region" description="Helical" evidence="25">
    <location>
        <begin position="316"/>
        <end position="337"/>
    </location>
</feature>
<dbReference type="InterPro" id="IPR052187">
    <property type="entry name" value="MFSD1"/>
</dbReference>
<comment type="catalytic activity">
    <reaction evidence="17">
        <text>L-arginyl-glycine(out) = L-arginyl-glycine(in)</text>
        <dbReference type="Rhea" id="RHEA:79391"/>
        <dbReference type="ChEBI" id="CHEBI:229955"/>
    </reaction>
</comment>
<evidence type="ECO:0000256" key="8">
    <source>
        <dbReference type="ARBA" id="ARBA00044876"/>
    </source>
</evidence>
<evidence type="ECO:0000256" key="22">
    <source>
        <dbReference type="ARBA" id="ARBA00045018"/>
    </source>
</evidence>
<evidence type="ECO:0000256" key="1">
    <source>
        <dbReference type="ARBA" id="ARBA00004155"/>
    </source>
</evidence>
<proteinExistence type="inferred from homology"/>